<dbReference type="WBParaSite" id="Gr19_v10_g17114.t1">
    <property type="protein sequence ID" value="Gr19_v10_g17114.t1"/>
    <property type="gene ID" value="Gr19_v10_g17114"/>
</dbReference>
<sequence>MNLEKLMRNKVESLQKKKKQYIAAEQSTIREEEETNQSILHRDSPIASVGDENLEPEDPRRAKRKTSKIFGQARKYVTARFLSTSTNVKKDSESMLLLYDSRISRPNQGDVVLVPKGSSPRQSTPSMPSFAKQQRRNVAF</sequence>
<feature type="region of interest" description="Disordered" evidence="1">
    <location>
        <begin position="25"/>
        <end position="67"/>
    </location>
</feature>
<dbReference type="Proteomes" id="UP000887572">
    <property type="component" value="Unplaced"/>
</dbReference>
<name>A0A914HJ54_GLORO</name>
<keyword evidence="2" id="KW-1185">Reference proteome</keyword>
<reference evidence="3" key="1">
    <citation type="submission" date="2022-11" db="UniProtKB">
        <authorList>
            <consortium name="WormBaseParasite"/>
        </authorList>
    </citation>
    <scope>IDENTIFICATION</scope>
</reference>
<dbReference type="AlphaFoldDB" id="A0A914HJ54"/>
<proteinExistence type="predicted"/>
<evidence type="ECO:0000313" key="2">
    <source>
        <dbReference type="Proteomes" id="UP000887572"/>
    </source>
</evidence>
<evidence type="ECO:0000256" key="1">
    <source>
        <dbReference type="SAM" id="MobiDB-lite"/>
    </source>
</evidence>
<evidence type="ECO:0000313" key="3">
    <source>
        <dbReference type="WBParaSite" id="Gr19_v10_g17114.t1"/>
    </source>
</evidence>
<feature type="region of interest" description="Disordered" evidence="1">
    <location>
        <begin position="108"/>
        <end position="140"/>
    </location>
</feature>
<accession>A0A914HJ54</accession>
<protein>
    <submittedName>
        <fullName evidence="3">Uncharacterized protein</fullName>
    </submittedName>
</protein>
<organism evidence="2 3">
    <name type="scientific">Globodera rostochiensis</name>
    <name type="common">Golden nematode worm</name>
    <name type="synonym">Heterodera rostochiensis</name>
    <dbReference type="NCBI Taxonomy" id="31243"/>
    <lineage>
        <taxon>Eukaryota</taxon>
        <taxon>Metazoa</taxon>
        <taxon>Ecdysozoa</taxon>
        <taxon>Nematoda</taxon>
        <taxon>Chromadorea</taxon>
        <taxon>Rhabditida</taxon>
        <taxon>Tylenchina</taxon>
        <taxon>Tylenchomorpha</taxon>
        <taxon>Tylenchoidea</taxon>
        <taxon>Heteroderidae</taxon>
        <taxon>Heteroderinae</taxon>
        <taxon>Globodera</taxon>
    </lineage>
</organism>